<protein>
    <submittedName>
        <fullName evidence="1">Uncharacterized protein</fullName>
    </submittedName>
</protein>
<dbReference type="Proteomes" id="UP000831701">
    <property type="component" value="Chromosome 13"/>
</dbReference>
<sequence length="145" mass="16223">MNPAGLLYGQLEELQELAFIERPIRRSLKTAEEIDQLTVDEDLNDIERAVYLLSVGQEVQRASVISNLPSLVRQNPAETFRRVVPKVREVLNGAGSEIQLAAAASFLTILQDDIILIHTHTYSILKTVLLHLNHRDTVAPAHVHT</sequence>
<keyword evidence="2" id="KW-1185">Reference proteome</keyword>
<name>A0ACB8W8N0_9TELE</name>
<proteinExistence type="predicted"/>
<accession>A0ACB8W8N0</accession>
<evidence type="ECO:0000313" key="2">
    <source>
        <dbReference type="Proteomes" id="UP000831701"/>
    </source>
</evidence>
<reference evidence="1" key="1">
    <citation type="submission" date="2022-04" db="EMBL/GenBank/DDBJ databases">
        <title>Jade perch genome.</title>
        <authorList>
            <person name="Chao B."/>
        </authorList>
    </citation>
    <scope>NUCLEOTIDE SEQUENCE</scope>
    <source>
        <strain evidence="1">CB-2022</strain>
    </source>
</reference>
<evidence type="ECO:0000313" key="1">
    <source>
        <dbReference type="EMBL" id="KAI3364005.1"/>
    </source>
</evidence>
<dbReference type="EMBL" id="CM041543">
    <property type="protein sequence ID" value="KAI3364005.1"/>
    <property type="molecule type" value="Genomic_DNA"/>
</dbReference>
<comment type="caution">
    <text evidence="1">The sequence shown here is derived from an EMBL/GenBank/DDBJ whole genome shotgun (WGS) entry which is preliminary data.</text>
</comment>
<gene>
    <name evidence="1" type="ORF">L3Q82_001601</name>
</gene>
<organism evidence="1 2">
    <name type="scientific">Scortum barcoo</name>
    <name type="common">barcoo grunter</name>
    <dbReference type="NCBI Taxonomy" id="214431"/>
    <lineage>
        <taxon>Eukaryota</taxon>
        <taxon>Metazoa</taxon>
        <taxon>Chordata</taxon>
        <taxon>Craniata</taxon>
        <taxon>Vertebrata</taxon>
        <taxon>Euteleostomi</taxon>
        <taxon>Actinopterygii</taxon>
        <taxon>Neopterygii</taxon>
        <taxon>Teleostei</taxon>
        <taxon>Neoteleostei</taxon>
        <taxon>Acanthomorphata</taxon>
        <taxon>Eupercaria</taxon>
        <taxon>Centrarchiformes</taxon>
        <taxon>Terapontoidei</taxon>
        <taxon>Terapontidae</taxon>
        <taxon>Scortum</taxon>
    </lineage>
</organism>